<proteinExistence type="predicted"/>
<dbReference type="PROSITE" id="PS51257">
    <property type="entry name" value="PROKAR_LIPOPROTEIN"/>
    <property type="match status" value="1"/>
</dbReference>
<dbReference type="RefSeq" id="WP_119512479.1">
    <property type="nucleotide sequence ID" value="NZ_QXFK01000014.1"/>
</dbReference>
<evidence type="ECO:0000313" key="3">
    <source>
        <dbReference type="Proteomes" id="UP000285092"/>
    </source>
</evidence>
<evidence type="ECO:0000256" key="1">
    <source>
        <dbReference type="SAM" id="SignalP"/>
    </source>
</evidence>
<reference evidence="2 3" key="1">
    <citation type="submission" date="2018-08" db="EMBL/GenBank/DDBJ databases">
        <title>Altererythrobacter sp.Ery1 and Ery12, the genome sequencing of novel strains in genus Alterythrobacter.</title>
        <authorList>
            <person name="Cheng H."/>
            <person name="Wu Y.-H."/>
            <person name="Fang C."/>
            <person name="Xu X.-W."/>
        </authorList>
    </citation>
    <scope>NUCLEOTIDE SEQUENCE [LARGE SCALE GENOMIC DNA]</scope>
    <source>
        <strain evidence="2 3">Ery1</strain>
    </source>
</reference>
<dbReference type="AlphaFoldDB" id="A0A418NJW5"/>
<organism evidence="2 3">
    <name type="scientific">Pelagerythrobacter aerophilus</name>
    <dbReference type="NCBI Taxonomy" id="2306995"/>
    <lineage>
        <taxon>Bacteria</taxon>
        <taxon>Pseudomonadati</taxon>
        <taxon>Pseudomonadota</taxon>
        <taxon>Alphaproteobacteria</taxon>
        <taxon>Sphingomonadales</taxon>
        <taxon>Erythrobacteraceae</taxon>
        <taxon>Pelagerythrobacter</taxon>
    </lineage>
</organism>
<name>A0A418NJW5_9SPHN</name>
<sequence length="237" mass="24936">MAKHRIAFCALLACVLAACGSEPPKVASRDIDPAVVAALNDQILTDPDLSRQNEANAALTGGIDDALPLVNDSPAAIDAAREEARALVGGRDRFRRLPSAGEPKAEVPLESRIAITARAAYAGASEACVRSFDRGFIWAARMPAPFPVYPRGATQEAAGSDAEGCALRAVNFRTPVSLEEVLAFYHTRALDAGFSSTLVKAGDESILRGSREDAFFALYAHADASGLTEADLVTHGL</sequence>
<comment type="caution">
    <text evidence="2">The sequence shown here is derived from an EMBL/GenBank/DDBJ whole genome shotgun (WGS) entry which is preliminary data.</text>
</comment>
<feature type="chain" id="PRO_5019555456" description="Lipoprotein" evidence="1">
    <location>
        <begin position="21"/>
        <end position="237"/>
    </location>
</feature>
<dbReference type="Proteomes" id="UP000285092">
    <property type="component" value="Unassembled WGS sequence"/>
</dbReference>
<protein>
    <recommendedName>
        <fullName evidence="4">Lipoprotein</fullName>
    </recommendedName>
</protein>
<keyword evidence="1" id="KW-0732">Signal</keyword>
<accession>A0A418NJW5</accession>
<gene>
    <name evidence="2" type="ORF">D2V04_06705</name>
</gene>
<keyword evidence="3" id="KW-1185">Reference proteome</keyword>
<evidence type="ECO:0000313" key="2">
    <source>
        <dbReference type="EMBL" id="RIV79647.1"/>
    </source>
</evidence>
<evidence type="ECO:0008006" key="4">
    <source>
        <dbReference type="Google" id="ProtNLM"/>
    </source>
</evidence>
<dbReference type="OrthoDB" id="7405225at2"/>
<dbReference type="EMBL" id="QXFK01000014">
    <property type="protein sequence ID" value="RIV79647.1"/>
    <property type="molecule type" value="Genomic_DNA"/>
</dbReference>
<feature type="signal peptide" evidence="1">
    <location>
        <begin position="1"/>
        <end position="20"/>
    </location>
</feature>